<dbReference type="Gene3D" id="3.10.20.90">
    <property type="entry name" value="Phosphatidylinositol 3-kinase Catalytic Subunit, Chain A, domain 1"/>
    <property type="match status" value="1"/>
</dbReference>
<dbReference type="SUPFAM" id="SSF54236">
    <property type="entry name" value="Ubiquitin-like"/>
    <property type="match status" value="1"/>
</dbReference>
<feature type="compositionally biased region" description="Low complexity" evidence="2">
    <location>
        <begin position="156"/>
        <end position="169"/>
    </location>
</feature>
<feature type="region of interest" description="Disordered" evidence="2">
    <location>
        <begin position="206"/>
        <end position="241"/>
    </location>
</feature>
<protein>
    <recommendedName>
        <fullName evidence="5">Ras-associating domain-containing protein</fullName>
    </recommendedName>
</protein>
<evidence type="ECO:0000313" key="3">
    <source>
        <dbReference type="EnsemblMetazoa" id="GPPI020560-PA"/>
    </source>
</evidence>
<feature type="compositionally biased region" description="Gly residues" evidence="2">
    <location>
        <begin position="673"/>
        <end position="685"/>
    </location>
</feature>
<feature type="compositionally biased region" description="Low complexity" evidence="2">
    <location>
        <begin position="970"/>
        <end position="985"/>
    </location>
</feature>
<dbReference type="Proteomes" id="UP000092460">
    <property type="component" value="Unassembled WGS sequence"/>
</dbReference>
<feature type="coiled-coil region" evidence="1">
    <location>
        <begin position="586"/>
        <end position="613"/>
    </location>
</feature>
<dbReference type="AlphaFoldDB" id="A0A1B0B6M0"/>
<feature type="coiled-coil region" evidence="1">
    <location>
        <begin position="790"/>
        <end position="892"/>
    </location>
</feature>
<evidence type="ECO:0000256" key="1">
    <source>
        <dbReference type="SAM" id="Coils"/>
    </source>
</evidence>
<feature type="compositionally biased region" description="Polar residues" evidence="2">
    <location>
        <begin position="1"/>
        <end position="33"/>
    </location>
</feature>
<reference evidence="3" key="2">
    <citation type="submission" date="2020-05" db="UniProtKB">
        <authorList>
            <consortium name="EnsemblMetazoa"/>
        </authorList>
    </citation>
    <scope>IDENTIFICATION</scope>
    <source>
        <strain evidence="3">IAEA</strain>
    </source>
</reference>
<feature type="region of interest" description="Disordered" evidence="2">
    <location>
        <begin position="966"/>
        <end position="1054"/>
    </location>
</feature>
<sequence length="1112" mass="124942">MTGNSNNMTDTPNNMNGNSTAPSNSSNGISLQSHGKKQTIWYRDIDTAQVEEQKWQRPPPFLGNVNSNDNNNKRANINNNNNNNNSSSSSSSNNNKRYNYEYNNNNNSSSSSSSNNKNNKHKNNEKSNDILRDDVTQNTSRDVQCNRWTGGEYEKNNNNNSRNNNNNNNNINNIDNCSIGDNGDNDVIGGDGRNVIVVEVAEHLRQATMDNDIDDDDDNDNDNDNDDDDEAGDNDGDSLASMETLSDNVSIWIDGEKHWISGVDGKTTCADLICALLNYQSGQQQMFRDTDENDDEDVNVCNDSSEQVHAEEQAQLRIMEAFKASHYQRVSYITTNNKPQYSKQMQTVKCIAKDVIVSNANTATNNNYCGNKPNKFSFNDDNNDENDNPNNVINQSMSINTKEDCKVTSSTDAATAEISATKTATATIANTNTNINVNINTNTANTDFAMGYILPRGITAIQLATEYVIVKQHRHCEEYLDGSTKVFDVLPPRDAPHKKECELLLRRLGPAPAHINTTPQFSSLISTDKDSGMGSPVGSARSAKFRRRKHKSSQWLAHGNTLHPNLSRCSANERLMKIILAQDETIQRQLSLLREKERQIAKIEEEKHRKRERELGKNYLLETYLNGLNEAECEPEIADGEEIFIDEPYQRYAANSTKAHPEALKVTGTSTVLGGGGGVGAGGGTERIKETKKEKKKKRHKDKMDDQKRHKDDNNKKFANTAKEFFSLPIGTIGMATATAMQKDKGPETETFTKHVDAVNMGYAGNESADEETEMQIFWLEKIYTLNKQLQKEEELSAKLHAKIRKYQLKRAYQTQKEVQLEIEKLDNNLALQCSDIRKVEANLMETNEVLQKKLSLLERLSQEYLRCQQQKHEKENNAQQTNEELKVDEIEKLSELPRIAFNNLKANRTEVEKLQKLLVKPSLELQAVVDKPDSREPFKLQLSTDININAAEVKANEIQQLNVRNTSGQPQQQPQSQPKPQIQPLSTPPLRQPQKQQQQQQQQEQEQEHKRQMQLHNYPITQINQNNNVTASRNNDSNISDTSKPTNNSNGSNINAINEISSSLTTTTTHIPYTQALDPEFTTTTTIAGATSATTHAAFVDKNINHLSPNK</sequence>
<dbReference type="EMBL" id="JXJN01009157">
    <property type="status" value="NOT_ANNOTATED_CDS"/>
    <property type="molecule type" value="Genomic_DNA"/>
</dbReference>
<reference evidence="4" key="1">
    <citation type="submission" date="2015-01" db="EMBL/GenBank/DDBJ databases">
        <authorList>
            <person name="Aksoy S."/>
            <person name="Warren W."/>
            <person name="Wilson R.K."/>
        </authorList>
    </citation>
    <scope>NUCLEOTIDE SEQUENCE [LARGE SCALE GENOMIC DNA]</scope>
    <source>
        <strain evidence="4">IAEA</strain>
    </source>
</reference>
<dbReference type="PANTHER" id="PTHR36911">
    <property type="entry name" value="LIM ZINC-BINDING DOMAIN-CONTAINING PROTEIN-RELATED"/>
    <property type="match status" value="1"/>
</dbReference>
<feature type="compositionally biased region" description="Low complexity" evidence="2">
    <location>
        <begin position="64"/>
        <end position="117"/>
    </location>
</feature>
<accession>A0A1B0B6M0</accession>
<name>A0A1B0B6M0_9MUSC</name>
<organism evidence="3 4">
    <name type="scientific">Glossina palpalis gambiensis</name>
    <dbReference type="NCBI Taxonomy" id="67801"/>
    <lineage>
        <taxon>Eukaryota</taxon>
        <taxon>Metazoa</taxon>
        <taxon>Ecdysozoa</taxon>
        <taxon>Arthropoda</taxon>
        <taxon>Hexapoda</taxon>
        <taxon>Insecta</taxon>
        <taxon>Pterygota</taxon>
        <taxon>Neoptera</taxon>
        <taxon>Endopterygota</taxon>
        <taxon>Diptera</taxon>
        <taxon>Brachycera</taxon>
        <taxon>Muscomorpha</taxon>
        <taxon>Hippoboscoidea</taxon>
        <taxon>Glossinidae</taxon>
        <taxon>Glossina</taxon>
    </lineage>
</organism>
<feature type="region of interest" description="Disordered" evidence="2">
    <location>
        <begin position="1"/>
        <end position="35"/>
    </location>
</feature>
<evidence type="ECO:0000313" key="4">
    <source>
        <dbReference type="Proteomes" id="UP000092460"/>
    </source>
</evidence>
<evidence type="ECO:0000256" key="2">
    <source>
        <dbReference type="SAM" id="MobiDB-lite"/>
    </source>
</evidence>
<keyword evidence="4" id="KW-1185">Reference proteome</keyword>
<dbReference type="EnsemblMetazoa" id="GPPI020560-RA">
    <property type="protein sequence ID" value="GPPI020560-PA"/>
    <property type="gene ID" value="GPPI020560"/>
</dbReference>
<feature type="compositionally biased region" description="Low complexity" evidence="2">
    <location>
        <begin position="993"/>
        <end position="1005"/>
    </location>
</feature>
<keyword evidence="1" id="KW-0175">Coiled coil</keyword>
<dbReference type="PANTHER" id="PTHR36911:SF3">
    <property type="entry name" value="GATA ZINC FINGER DOMAIN-CONTAINING PROTEIN 4-RELATED"/>
    <property type="match status" value="1"/>
</dbReference>
<feature type="compositionally biased region" description="Basic and acidic residues" evidence="2">
    <location>
        <begin position="122"/>
        <end position="135"/>
    </location>
</feature>
<proteinExistence type="predicted"/>
<dbReference type="VEuPathDB" id="VectorBase:GPPI020560"/>
<feature type="region of interest" description="Disordered" evidence="2">
    <location>
        <begin position="669"/>
        <end position="718"/>
    </location>
</feature>
<feature type="compositionally biased region" description="Polar residues" evidence="2">
    <location>
        <begin position="136"/>
        <end position="147"/>
    </location>
</feature>
<feature type="compositionally biased region" description="Polar residues" evidence="2">
    <location>
        <begin position="1020"/>
        <end position="1047"/>
    </location>
</feature>
<evidence type="ECO:0008006" key="5">
    <source>
        <dbReference type="Google" id="ProtNLM"/>
    </source>
</evidence>
<feature type="region of interest" description="Disordered" evidence="2">
    <location>
        <begin position="525"/>
        <end position="544"/>
    </location>
</feature>
<feature type="region of interest" description="Disordered" evidence="2">
    <location>
        <begin position="53"/>
        <end position="169"/>
    </location>
</feature>
<feature type="compositionally biased region" description="Basic and acidic residues" evidence="2">
    <location>
        <begin position="702"/>
        <end position="716"/>
    </location>
</feature>
<dbReference type="InterPro" id="IPR029071">
    <property type="entry name" value="Ubiquitin-like_domsf"/>
</dbReference>
<feature type="compositionally biased region" description="Acidic residues" evidence="2">
    <location>
        <begin position="211"/>
        <end position="236"/>
    </location>
</feature>
<dbReference type="STRING" id="67801.A0A1B0B6M0"/>